<dbReference type="Pfam" id="PF25594">
    <property type="entry name" value="GldB_lipo"/>
    <property type="match status" value="1"/>
</dbReference>
<evidence type="ECO:0000313" key="2">
    <source>
        <dbReference type="Proteomes" id="UP000002215"/>
    </source>
</evidence>
<organism evidence="1 2">
    <name type="scientific">Chitinophaga pinensis (strain ATCC 43595 / DSM 2588 / LMG 13176 / NBRC 15968 / NCIMB 11800 / UQM 2034)</name>
    <dbReference type="NCBI Taxonomy" id="485918"/>
    <lineage>
        <taxon>Bacteria</taxon>
        <taxon>Pseudomonadati</taxon>
        <taxon>Bacteroidota</taxon>
        <taxon>Chitinophagia</taxon>
        <taxon>Chitinophagales</taxon>
        <taxon>Chitinophagaceae</taxon>
        <taxon>Chitinophaga</taxon>
    </lineage>
</organism>
<dbReference type="EMBL" id="CP001699">
    <property type="protein sequence ID" value="ACU59995.1"/>
    <property type="molecule type" value="Genomic_DNA"/>
</dbReference>
<proteinExistence type="predicted"/>
<dbReference type="AlphaFoldDB" id="A0A979G347"/>
<gene>
    <name evidence="1" type="ordered locus">Cpin_2507</name>
</gene>
<protein>
    <recommendedName>
        <fullName evidence="3">DUF2268 domain-containing protein</fullName>
    </recommendedName>
</protein>
<dbReference type="Proteomes" id="UP000002215">
    <property type="component" value="Chromosome"/>
</dbReference>
<reference evidence="1 2" key="2">
    <citation type="journal article" date="2010" name="Stand. Genomic Sci.">
        <title>Complete genome sequence of Chitinophaga pinensis type strain (UQM 2034).</title>
        <authorList>
            <person name="Glavina Del Rio T."/>
            <person name="Abt B."/>
            <person name="Spring S."/>
            <person name="Lapidus A."/>
            <person name="Nolan M."/>
            <person name="Tice H."/>
            <person name="Copeland A."/>
            <person name="Cheng J.F."/>
            <person name="Chen F."/>
            <person name="Bruce D."/>
            <person name="Goodwin L."/>
            <person name="Pitluck S."/>
            <person name="Ivanova N."/>
            <person name="Mavromatis K."/>
            <person name="Mikhailova N."/>
            <person name="Pati A."/>
            <person name="Chen A."/>
            <person name="Palaniappan K."/>
            <person name="Land M."/>
            <person name="Hauser L."/>
            <person name="Chang Y.J."/>
            <person name="Jeffries C.D."/>
            <person name="Chain P."/>
            <person name="Saunders E."/>
            <person name="Detter J.C."/>
            <person name="Brettin T."/>
            <person name="Rohde M."/>
            <person name="Goker M."/>
            <person name="Bristow J."/>
            <person name="Eisen J.A."/>
            <person name="Markowitz V."/>
            <person name="Hugenholtz P."/>
            <person name="Kyrpides N.C."/>
            <person name="Klenk H.P."/>
            <person name="Lucas S."/>
        </authorList>
    </citation>
    <scope>NUCLEOTIDE SEQUENCE [LARGE SCALE GENOMIC DNA]</scope>
    <source>
        <strain evidence="2">ATCC 43595 / DSM 2588 / LMG 13176 / NBRC 15968 / NCIMB 11800 / UQM 2034</strain>
    </source>
</reference>
<dbReference type="SUPFAM" id="SSF48452">
    <property type="entry name" value="TPR-like"/>
    <property type="match status" value="1"/>
</dbReference>
<dbReference type="NCBIfam" id="NF047558">
    <property type="entry name" value="TPR_END_plus"/>
    <property type="match status" value="1"/>
</dbReference>
<evidence type="ECO:0008006" key="3">
    <source>
        <dbReference type="Google" id="ProtNLM"/>
    </source>
</evidence>
<sequence>MYKTALAFSLYLIGSIFNPAFGQERQSPAQLQNLADSLYKAKQFSLAASYYLAVVDKSDFKAKKMSAYYNMACCLSLAGKSDSALIILKEAIKAGYDDKAHLQKDEDLISLHTSSRWNGLINSVQESKKVLNTDPAKASFITTDIHHFWKAFDIASRDTAHFRQIIKEGYFDKASRGMNDYMGYKVSSIDFFVDHIRSAPAFYAAIRKSTFKTDEYKPAFLASYVKLKSIYEDALFPDVYFVIGALTSGGTVSDAGLLLGVNQTAKDSTVPLNELSFKQRTRVNNILLLPYLVAHELIHFQQDGMKNDTTTLSYVIREGMADFIGELISGGNANQVLYNWAKGKEKQIWSNFTKDMYYNRYSNWIANSQQSTPDNLPDQGYWIGYQICKSYYEQSIDKKKAIYDMLHIQDYDAFFQQSKWADKISTLQ</sequence>
<reference evidence="2" key="1">
    <citation type="submission" date="2009-08" db="EMBL/GenBank/DDBJ databases">
        <title>The complete genome of Chitinophaga pinensis DSM 2588.</title>
        <authorList>
            <consortium name="US DOE Joint Genome Institute (JGI-PGF)"/>
            <person name="Lucas S."/>
            <person name="Copeland A."/>
            <person name="Lapidus A."/>
            <person name="Glavina del Rio T."/>
            <person name="Dalin E."/>
            <person name="Tice H."/>
            <person name="Bruce D."/>
            <person name="Goodwin L."/>
            <person name="Pitluck S."/>
            <person name="Kyrpides N."/>
            <person name="Mavromatis K."/>
            <person name="Ivanova N."/>
            <person name="Mikhailova N."/>
            <person name="Sims D."/>
            <person name="Meinche L."/>
            <person name="Brettin T."/>
            <person name="Detter J.C."/>
            <person name="Han C."/>
            <person name="Larimer F."/>
            <person name="Land M."/>
            <person name="Hauser L."/>
            <person name="Markowitz V."/>
            <person name="Cheng J.-F."/>
            <person name="Hugenholtz P."/>
            <person name="Woyke T."/>
            <person name="Wu D."/>
            <person name="Spring S."/>
            <person name="Klenk H.-P."/>
            <person name="Eisen J.A."/>
        </authorList>
    </citation>
    <scope>NUCLEOTIDE SEQUENCE [LARGE SCALE GENOMIC DNA]</scope>
    <source>
        <strain evidence="2">ATCC 43595 / DSM 2588 / LMG 13176 / NBRC 15968 / NCIMB 11800 / UQM 2034</strain>
    </source>
</reference>
<accession>A0A979G347</accession>
<name>A0A979G347_CHIPD</name>
<dbReference type="KEGG" id="cpi:Cpin_2507"/>
<dbReference type="InterPro" id="IPR019853">
    <property type="entry name" value="GldB-like"/>
</dbReference>
<dbReference type="Gene3D" id="1.25.40.10">
    <property type="entry name" value="Tetratricopeptide repeat domain"/>
    <property type="match status" value="1"/>
</dbReference>
<dbReference type="InterPro" id="IPR011990">
    <property type="entry name" value="TPR-like_helical_dom_sf"/>
</dbReference>
<dbReference type="RefSeq" id="WP_012790171.1">
    <property type="nucleotide sequence ID" value="NC_013132.1"/>
</dbReference>
<evidence type="ECO:0000313" key="1">
    <source>
        <dbReference type="EMBL" id="ACU59995.1"/>
    </source>
</evidence>
<dbReference type="OrthoDB" id="6402335at2"/>